<protein>
    <submittedName>
        <fullName evidence="2">Uncharacterized protein</fullName>
    </submittedName>
</protein>
<dbReference type="EMBL" id="JAADJZ010000014">
    <property type="protein sequence ID" value="KAF2870245.1"/>
    <property type="molecule type" value="Genomic_DNA"/>
</dbReference>
<organism evidence="2 3">
    <name type="scientific">Massariosphaeria phaeospora</name>
    <dbReference type="NCBI Taxonomy" id="100035"/>
    <lineage>
        <taxon>Eukaryota</taxon>
        <taxon>Fungi</taxon>
        <taxon>Dikarya</taxon>
        <taxon>Ascomycota</taxon>
        <taxon>Pezizomycotina</taxon>
        <taxon>Dothideomycetes</taxon>
        <taxon>Pleosporomycetidae</taxon>
        <taxon>Pleosporales</taxon>
        <taxon>Pleosporales incertae sedis</taxon>
        <taxon>Massariosphaeria</taxon>
    </lineage>
</organism>
<sequence>MKFSIFALSALPFASVAAAVHSIAFEKPDVASAAHASAEDNFPMAAREISSSGATVSVILGNQKQNVGELTGKDLYDKIHAALYKICAVDDTGLCSAYNTAKIDHVAYKTKTSVGTRGGHLEISVRQTGWAPFPNPGLKKALIETVAATFSKGSEDQKNCADAKQFICGFRGQCTYNKTYHLCNVGDKVTVEIPGTPVRMDVELRFKARDDLGDGRHTPFGKFDCFATLEATEKSLKGRLPAFAEGIHRDKVSSAVKCTSNDITSADPSNADGFLRRHLR</sequence>
<evidence type="ECO:0000313" key="2">
    <source>
        <dbReference type="EMBL" id="KAF2870245.1"/>
    </source>
</evidence>
<evidence type="ECO:0000313" key="3">
    <source>
        <dbReference type="Proteomes" id="UP000481861"/>
    </source>
</evidence>
<accession>A0A7C8MM17</accession>
<name>A0A7C8MM17_9PLEO</name>
<dbReference type="OrthoDB" id="3722602at2759"/>
<evidence type="ECO:0000256" key="1">
    <source>
        <dbReference type="SAM" id="SignalP"/>
    </source>
</evidence>
<dbReference type="Proteomes" id="UP000481861">
    <property type="component" value="Unassembled WGS sequence"/>
</dbReference>
<keyword evidence="3" id="KW-1185">Reference proteome</keyword>
<reference evidence="2 3" key="1">
    <citation type="submission" date="2020-01" db="EMBL/GenBank/DDBJ databases">
        <authorList>
            <consortium name="DOE Joint Genome Institute"/>
            <person name="Haridas S."/>
            <person name="Albert R."/>
            <person name="Binder M."/>
            <person name="Bloem J."/>
            <person name="Labutti K."/>
            <person name="Salamov A."/>
            <person name="Andreopoulos B."/>
            <person name="Baker S.E."/>
            <person name="Barry K."/>
            <person name="Bills G."/>
            <person name="Bluhm B.H."/>
            <person name="Cannon C."/>
            <person name="Castanera R."/>
            <person name="Culley D.E."/>
            <person name="Daum C."/>
            <person name="Ezra D."/>
            <person name="Gonzalez J.B."/>
            <person name="Henrissat B."/>
            <person name="Kuo A."/>
            <person name="Liang C."/>
            <person name="Lipzen A."/>
            <person name="Lutzoni F."/>
            <person name="Magnuson J."/>
            <person name="Mondo S."/>
            <person name="Nolan M."/>
            <person name="Ohm R."/>
            <person name="Pangilinan J."/>
            <person name="Park H.-J.H."/>
            <person name="Ramirez L."/>
            <person name="Alfaro M."/>
            <person name="Sun H."/>
            <person name="Tritt A."/>
            <person name="Yoshinaga Y."/>
            <person name="Zwiers L.-H.L."/>
            <person name="Turgeon B.G."/>
            <person name="Goodwin S.B."/>
            <person name="Spatafora J.W."/>
            <person name="Crous P.W."/>
            <person name="Grigoriev I.V."/>
        </authorList>
    </citation>
    <scope>NUCLEOTIDE SEQUENCE [LARGE SCALE GENOMIC DNA]</scope>
    <source>
        <strain evidence="2 3">CBS 611.86</strain>
    </source>
</reference>
<feature type="signal peptide" evidence="1">
    <location>
        <begin position="1"/>
        <end position="18"/>
    </location>
</feature>
<dbReference type="AlphaFoldDB" id="A0A7C8MM17"/>
<proteinExistence type="predicted"/>
<feature type="chain" id="PRO_5029022725" evidence="1">
    <location>
        <begin position="19"/>
        <end position="280"/>
    </location>
</feature>
<gene>
    <name evidence="2" type="ORF">BDV95DRAFT_620020</name>
</gene>
<comment type="caution">
    <text evidence="2">The sequence shown here is derived from an EMBL/GenBank/DDBJ whole genome shotgun (WGS) entry which is preliminary data.</text>
</comment>
<keyword evidence="1" id="KW-0732">Signal</keyword>